<dbReference type="PANTHER" id="PTHR43190:SF3">
    <property type="entry name" value="N-ACETYL-D-GLUCOSAMINE KINASE"/>
    <property type="match status" value="1"/>
</dbReference>
<dbReference type="Proteomes" id="UP000006512">
    <property type="component" value="Unassembled WGS sequence"/>
</dbReference>
<dbReference type="EMBL" id="GL883077">
    <property type="protein sequence ID" value="EGF93466.1"/>
    <property type="molecule type" value="Genomic_DNA"/>
</dbReference>
<dbReference type="AlphaFoldDB" id="F4QL91"/>
<evidence type="ECO:0000313" key="3">
    <source>
        <dbReference type="Proteomes" id="UP000006512"/>
    </source>
</evidence>
<feature type="domain" description="ATPase BadF/BadG/BcrA/BcrD type" evidence="1">
    <location>
        <begin position="21"/>
        <end position="296"/>
    </location>
</feature>
<sequence>MIPFMNQSSAFQIPSYQVFAGVDGGGTKCRVRLRDAQGTLIGEAEGGSGNIRLGLDLVWNNILSALDTALAKAGRNRSVFPKMSLGLGLAGIADAGDAARTMAAGPQFGRCDASSDAHTAVLGAFSGRDGGILISGTGSAGYAWVAGHAIQVGGWGFELGDEGSAADLGRNALRATLHAHDGLGPQTEFTRALIAHFGTPADIVHFVTDARPRDYGQLAPMIMKFADAGDSVAVTLVEDQARFMGRYVGRLHELGAAKVCLVGGMAPVFQPWLSPAARAVLAEPEHDALEGAILMAQGLPNGLTATQVTA</sequence>
<dbReference type="Pfam" id="PF01869">
    <property type="entry name" value="BcrAD_BadFG"/>
    <property type="match status" value="1"/>
</dbReference>
<proteinExistence type="predicted"/>
<protein>
    <submittedName>
        <fullName evidence="2">BadF/BadG/BcrA/BcrD ATPase family protein</fullName>
    </submittedName>
</protein>
<evidence type="ECO:0000259" key="1">
    <source>
        <dbReference type="Pfam" id="PF01869"/>
    </source>
</evidence>
<dbReference type="SUPFAM" id="SSF53067">
    <property type="entry name" value="Actin-like ATPase domain"/>
    <property type="match status" value="2"/>
</dbReference>
<dbReference type="InterPro" id="IPR043129">
    <property type="entry name" value="ATPase_NBD"/>
</dbReference>
<name>F4QL91_9CAUL</name>
<keyword evidence="3" id="KW-1185">Reference proteome</keyword>
<evidence type="ECO:0000313" key="2">
    <source>
        <dbReference type="EMBL" id="EGF93466.1"/>
    </source>
</evidence>
<dbReference type="STRING" id="715226.ABI_19060"/>
<organism evidence="2 3">
    <name type="scientific">Asticcacaulis biprosthecium C19</name>
    <dbReference type="NCBI Taxonomy" id="715226"/>
    <lineage>
        <taxon>Bacteria</taxon>
        <taxon>Pseudomonadati</taxon>
        <taxon>Pseudomonadota</taxon>
        <taxon>Alphaproteobacteria</taxon>
        <taxon>Caulobacterales</taxon>
        <taxon>Caulobacteraceae</taxon>
        <taxon>Asticcacaulis</taxon>
    </lineage>
</organism>
<dbReference type="Gene3D" id="3.30.420.40">
    <property type="match status" value="2"/>
</dbReference>
<dbReference type="CDD" id="cd24082">
    <property type="entry name" value="ASKHA_NBD_GspK-like"/>
    <property type="match status" value="1"/>
</dbReference>
<dbReference type="PANTHER" id="PTHR43190">
    <property type="entry name" value="N-ACETYL-D-GLUCOSAMINE KINASE"/>
    <property type="match status" value="1"/>
</dbReference>
<dbReference type="InterPro" id="IPR002731">
    <property type="entry name" value="ATPase_BadF"/>
</dbReference>
<dbReference type="HOGENOM" id="CLU_016274_2_0_5"/>
<reference evidence="3" key="1">
    <citation type="submission" date="2011-03" db="EMBL/GenBank/DDBJ databases">
        <title>Draft genome sequence of Brevundimonas diminuta.</title>
        <authorList>
            <person name="Brown P.J.B."/>
            <person name="Buechlein A."/>
            <person name="Hemmerich C."/>
            <person name="Brun Y.V."/>
        </authorList>
    </citation>
    <scope>NUCLEOTIDE SEQUENCE [LARGE SCALE GENOMIC DNA]</scope>
    <source>
        <strain evidence="3">C19</strain>
    </source>
</reference>
<dbReference type="eggNOG" id="COG2971">
    <property type="taxonomic scope" value="Bacteria"/>
</dbReference>
<dbReference type="InterPro" id="IPR052519">
    <property type="entry name" value="Euk-type_GlcNAc_Kinase"/>
</dbReference>
<gene>
    <name evidence="2" type="ORF">ABI_19060</name>
</gene>
<accession>F4QL91</accession>